<feature type="region of interest" description="Disordered" evidence="1">
    <location>
        <begin position="1"/>
        <end position="50"/>
    </location>
</feature>
<organism evidence="2 3">
    <name type="scientific">Streptomyces celluloflavus</name>
    <dbReference type="NCBI Taxonomy" id="58344"/>
    <lineage>
        <taxon>Bacteria</taxon>
        <taxon>Bacillati</taxon>
        <taxon>Actinomycetota</taxon>
        <taxon>Actinomycetes</taxon>
        <taxon>Kitasatosporales</taxon>
        <taxon>Streptomycetaceae</taxon>
        <taxon>Streptomyces</taxon>
    </lineage>
</organism>
<dbReference type="Proteomes" id="UP001610990">
    <property type="component" value="Unassembled WGS sequence"/>
</dbReference>
<gene>
    <name evidence="2" type="ORF">ACH4GP_38000</name>
</gene>
<evidence type="ECO:0000256" key="1">
    <source>
        <dbReference type="SAM" id="MobiDB-lite"/>
    </source>
</evidence>
<name>A0ABW7RSG3_9ACTN</name>
<evidence type="ECO:0000313" key="2">
    <source>
        <dbReference type="EMBL" id="MFH8590103.1"/>
    </source>
</evidence>
<feature type="region of interest" description="Disordered" evidence="1">
    <location>
        <begin position="78"/>
        <end position="99"/>
    </location>
</feature>
<comment type="caution">
    <text evidence="2">The sequence shown here is derived from an EMBL/GenBank/DDBJ whole genome shotgun (WGS) entry which is preliminary data.</text>
</comment>
<keyword evidence="3" id="KW-1185">Reference proteome</keyword>
<dbReference type="RefSeq" id="WP_397677134.1">
    <property type="nucleotide sequence ID" value="NZ_JBIRGH010000047.1"/>
</dbReference>
<reference evidence="2 3" key="1">
    <citation type="submission" date="2024-10" db="EMBL/GenBank/DDBJ databases">
        <title>The Natural Products Discovery Center: Release of the First 8490 Sequenced Strains for Exploring Actinobacteria Biosynthetic Diversity.</title>
        <authorList>
            <person name="Kalkreuter E."/>
            <person name="Kautsar S.A."/>
            <person name="Yang D."/>
            <person name="Bader C.D."/>
            <person name="Teijaro C.N."/>
            <person name="Fluegel L."/>
            <person name="Davis C.M."/>
            <person name="Simpson J.R."/>
            <person name="Lauterbach L."/>
            <person name="Steele A.D."/>
            <person name="Gui C."/>
            <person name="Meng S."/>
            <person name="Li G."/>
            <person name="Viehrig K."/>
            <person name="Ye F."/>
            <person name="Su P."/>
            <person name="Kiefer A.F."/>
            <person name="Nichols A."/>
            <person name="Cepeda A.J."/>
            <person name="Yan W."/>
            <person name="Fan B."/>
            <person name="Jiang Y."/>
            <person name="Adhikari A."/>
            <person name="Zheng C.-J."/>
            <person name="Schuster L."/>
            <person name="Cowan T.M."/>
            <person name="Smanski M.J."/>
            <person name="Chevrette M.G."/>
            <person name="De Carvalho L.P.S."/>
            <person name="Shen B."/>
        </authorList>
    </citation>
    <scope>NUCLEOTIDE SEQUENCE [LARGE SCALE GENOMIC DNA]</scope>
    <source>
        <strain evidence="2 3">NPDC018013</strain>
    </source>
</reference>
<feature type="compositionally biased region" description="Polar residues" evidence="1">
    <location>
        <begin position="1"/>
        <end position="11"/>
    </location>
</feature>
<feature type="compositionally biased region" description="Basic and acidic residues" evidence="1">
    <location>
        <begin position="87"/>
        <end position="99"/>
    </location>
</feature>
<evidence type="ECO:0000313" key="3">
    <source>
        <dbReference type="Proteomes" id="UP001610990"/>
    </source>
</evidence>
<proteinExistence type="predicted"/>
<dbReference type="EMBL" id="JBIRGH010000047">
    <property type="protein sequence ID" value="MFH8590103.1"/>
    <property type="molecule type" value="Genomic_DNA"/>
</dbReference>
<protein>
    <submittedName>
        <fullName evidence="2">Uncharacterized protein</fullName>
    </submittedName>
</protein>
<accession>A0ABW7RSG3</accession>
<sequence>MTGFQDGSESYSVHLMRTEDAGSCPGRPTGPALPGSRAPADELGGTGDGRRTAFARHEKSRGPCGELRQAVAALVTEHPGGPAGEESGERTENAITLDR</sequence>